<dbReference type="EMBL" id="CAJOBE010003411">
    <property type="protein sequence ID" value="CAF3878893.1"/>
    <property type="molecule type" value="Genomic_DNA"/>
</dbReference>
<dbReference type="EMBL" id="CAJNOO010001966">
    <property type="protein sequence ID" value="CAF1221077.1"/>
    <property type="molecule type" value="Genomic_DNA"/>
</dbReference>
<protein>
    <submittedName>
        <fullName evidence="2">Uncharacterized protein</fullName>
    </submittedName>
</protein>
<evidence type="ECO:0000313" key="1">
    <source>
        <dbReference type="EMBL" id="CAF1221077.1"/>
    </source>
</evidence>
<gene>
    <name evidence="3" type="ORF">FNK824_LOCUS19431</name>
    <name evidence="2" type="ORF">OTI717_LOCUS10458</name>
    <name evidence="1" type="ORF">RFH988_LOCUS25647</name>
</gene>
<dbReference type="Proteomes" id="UP000663874">
    <property type="component" value="Unassembled WGS sequence"/>
</dbReference>
<name>A0A818SI55_9BILA</name>
<dbReference type="Proteomes" id="UP000663823">
    <property type="component" value="Unassembled WGS sequence"/>
</dbReference>
<accession>A0A818SI55</accession>
<dbReference type="AlphaFoldDB" id="A0A818SI55"/>
<organism evidence="2 4">
    <name type="scientific">Rotaria sordida</name>
    <dbReference type="NCBI Taxonomy" id="392033"/>
    <lineage>
        <taxon>Eukaryota</taxon>
        <taxon>Metazoa</taxon>
        <taxon>Spiralia</taxon>
        <taxon>Gnathifera</taxon>
        <taxon>Rotifera</taxon>
        <taxon>Eurotatoria</taxon>
        <taxon>Bdelloidea</taxon>
        <taxon>Philodinida</taxon>
        <taxon>Philodinidae</taxon>
        <taxon>Rotaria</taxon>
    </lineage>
</organism>
<proteinExistence type="predicted"/>
<dbReference type="Proteomes" id="UP000663882">
    <property type="component" value="Unassembled WGS sequence"/>
</dbReference>
<reference evidence="2" key="1">
    <citation type="submission" date="2021-02" db="EMBL/GenBank/DDBJ databases">
        <authorList>
            <person name="Nowell W R."/>
        </authorList>
    </citation>
    <scope>NUCLEOTIDE SEQUENCE</scope>
</reference>
<evidence type="ECO:0000313" key="3">
    <source>
        <dbReference type="EMBL" id="CAF3878893.1"/>
    </source>
</evidence>
<evidence type="ECO:0000313" key="2">
    <source>
        <dbReference type="EMBL" id="CAF3669390.1"/>
    </source>
</evidence>
<comment type="caution">
    <text evidence="2">The sequence shown here is derived from an EMBL/GenBank/DDBJ whole genome shotgun (WGS) entry which is preliminary data.</text>
</comment>
<dbReference type="EMBL" id="CAJOAX010000945">
    <property type="protein sequence ID" value="CAF3669390.1"/>
    <property type="molecule type" value="Genomic_DNA"/>
</dbReference>
<evidence type="ECO:0000313" key="4">
    <source>
        <dbReference type="Proteomes" id="UP000663823"/>
    </source>
</evidence>
<sequence>MVTSDNLLLVNPQLPFTLKTQLNKNQQNEVDLSHEQKIDNKSEFSDVIQIEINLNSNFGRLLCGSVFYQGFEKAHVIIISEKHELVNSIFTIDSNKFNFDQILASLIISIIEHEFDRGAIQFPSSKQLVKQITNVIEKEKI</sequence>